<reference evidence="1" key="1">
    <citation type="submission" date="2021-05" db="EMBL/GenBank/DDBJ databases">
        <authorList>
            <person name="Scholz U."/>
            <person name="Mascher M."/>
            <person name="Fiebig A."/>
        </authorList>
    </citation>
    <scope>NUCLEOTIDE SEQUENCE [LARGE SCALE GENOMIC DNA]</scope>
</reference>
<organism evidence="1 2">
    <name type="scientific">Avena sativa</name>
    <name type="common">Oat</name>
    <dbReference type="NCBI Taxonomy" id="4498"/>
    <lineage>
        <taxon>Eukaryota</taxon>
        <taxon>Viridiplantae</taxon>
        <taxon>Streptophyta</taxon>
        <taxon>Embryophyta</taxon>
        <taxon>Tracheophyta</taxon>
        <taxon>Spermatophyta</taxon>
        <taxon>Magnoliopsida</taxon>
        <taxon>Liliopsida</taxon>
        <taxon>Poales</taxon>
        <taxon>Poaceae</taxon>
        <taxon>BOP clade</taxon>
        <taxon>Pooideae</taxon>
        <taxon>Poodae</taxon>
        <taxon>Poeae</taxon>
        <taxon>Poeae Chloroplast Group 1 (Aveneae type)</taxon>
        <taxon>Aveninae</taxon>
        <taxon>Avena</taxon>
    </lineage>
</organism>
<evidence type="ECO:0000313" key="2">
    <source>
        <dbReference type="Proteomes" id="UP001732700"/>
    </source>
</evidence>
<accession>A0ACD5Z0L8</accession>
<dbReference type="Proteomes" id="UP001732700">
    <property type="component" value="Chromosome 6A"/>
</dbReference>
<proteinExistence type="predicted"/>
<evidence type="ECO:0000313" key="1">
    <source>
        <dbReference type="EnsemblPlants" id="AVESA.00010b.r2.6AG1059380.1.CDS.1"/>
    </source>
</evidence>
<reference evidence="1" key="2">
    <citation type="submission" date="2025-09" db="UniProtKB">
        <authorList>
            <consortium name="EnsemblPlants"/>
        </authorList>
    </citation>
    <scope>IDENTIFICATION</scope>
</reference>
<sequence length="977" mass="111076">MALALFMDYAEVLSNINACREFFSWMTSGIRTALRNSNATQLPDEDETEKLDTKLGQLKNGLWKLKTTMPKMLDLIDRAEWQSHKKQAADLLPDIKDAVYDAEDLLDEFDYYALKLKVEWIKSSGEDHLRDTFLEFFDSVGSNDYIIKINEIQAKLDHVHGQSMAMGLHLALQKFDRSVRPETSSFFHEPKIFGREKELKQLVETLGVRARKRERAETKLHVLPIVGMGGVGKTTMAQKICNDAKVKKHFDRIIWTCVSDDFDTKRLTKEIIERLGGNTSPYDNLDGLMRKLEDCVESKRFLLVLDDMWDDVLEQDGAGWKRFCEPLKNGAHGSRILVTTRSPEVANLVGLMNHYELKGLQDAIFWNFFKLCAFGSVSSCNNRESLECIGKNILIKLKGSPLAAKTIGRLLRMELSTSHWENILQSELWRLEQTDTDILPALRLSYLYLPRKLKRCFSICAMYPKDHKFEKEFLADIWVAQGYVVDPQDASLCFDALANRSFFQKASPYSQMYVIHDLMHDTAQLVSKDECFTIKHVSDIDKVPSNVRHLSIFANGNVDCAELNRICHKKKLRSLVCDESYSRTRDFALLIDCWFKELLKIRVLRFKVCKLERLPESMGNSKHLRYLCLQGSSNFVTLPSSFCRLHHLKIMISANSQFQIIPPGFSGAISLQKIISKSFALSKDHSSGKLIMRWFSSATLARSQEMMVNQMELLAIRHWNLQHLELNHYGGESCPSWFRPNLLPRLCSLTLCGCNNLKSVPFFDPLEGSPDDAAGSDNLNRPEEYVQGFSSLTRIYIDGCRSLTSILWSSNLPSLEELNIGHCDSLTSIIGVCGVKGFSSLAKISIRWCHRLLSLDEFLTPDYLPVVKSISVDSCFGLTSLSVYRLDGLQDLEIKTCLRLKSQRVMTFPSSLKKLVLVSCEGIESIDVKNSQLGSVSELEHLRILDCLGLKSIGTTTVIDEIKEVLISGCFELKDIQ</sequence>
<keyword evidence="2" id="KW-1185">Reference proteome</keyword>
<protein>
    <submittedName>
        <fullName evidence="1">Uncharacterized protein</fullName>
    </submittedName>
</protein>
<name>A0ACD5Z0L8_AVESA</name>
<dbReference type="EnsemblPlants" id="AVESA.00010b.r2.6AG1059380.1">
    <property type="protein sequence ID" value="AVESA.00010b.r2.6AG1059380.1.CDS.1"/>
    <property type="gene ID" value="AVESA.00010b.r2.6AG1059380"/>
</dbReference>